<keyword evidence="3" id="KW-1185">Reference proteome</keyword>
<dbReference type="PROSITE" id="PS51257">
    <property type="entry name" value="PROKAR_LIPOPROTEIN"/>
    <property type="match status" value="1"/>
</dbReference>
<accession>A0A7Z0DLH7</accession>
<keyword evidence="1" id="KW-0732">Signal</keyword>
<dbReference type="RefSeq" id="WP_179658093.1">
    <property type="nucleotide sequence ID" value="NZ_JACBZR010000001.1"/>
</dbReference>
<evidence type="ECO:0000313" key="2">
    <source>
        <dbReference type="EMBL" id="NYI77627.1"/>
    </source>
</evidence>
<protein>
    <submittedName>
        <fullName evidence="2">Uncharacterized protein</fullName>
    </submittedName>
</protein>
<name>A0A7Z0DLH7_9ACTN</name>
<comment type="caution">
    <text evidence="2">The sequence shown here is derived from an EMBL/GenBank/DDBJ whole genome shotgun (WGS) entry which is preliminary data.</text>
</comment>
<dbReference type="Proteomes" id="UP000564496">
    <property type="component" value="Unassembled WGS sequence"/>
</dbReference>
<reference evidence="2 3" key="1">
    <citation type="submission" date="2020-07" db="EMBL/GenBank/DDBJ databases">
        <title>Sequencing the genomes of 1000 actinobacteria strains.</title>
        <authorList>
            <person name="Klenk H.-P."/>
        </authorList>
    </citation>
    <scope>NUCLEOTIDE SEQUENCE [LARGE SCALE GENOMIC DNA]</scope>
    <source>
        <strain evidence="2 3">DSM 26487</strain>
    </source>
</reference>
<sequence length="348" mass="37665">MNPRAVVVAGALVSLVAAGCGSSSATVGGKEPFSLPVGPTEWEATAPAWYADGTLHVGERTVDLGERVDEFVLGATGVYWMRGQTLMFTSAEGQTEKVEDVGWRNMAVSADRSVFATVDQSRGPTDEFGTHVLQVAVFDTRTGEQIYRTPDEEPDSGADLEDLYGEVMPLLGGVSNERLFYDGTTIDLDDGSATPASASPDGEVYEGHAETLFRDGFDVFLGGEGNRRELADSWIAGVGRLSPDRSTIFDVTEWPTQAVVYDARTGRQRTIDAPWEHFKLVGWSDEDNFFGVAERIDPKAANVLRARQVVTCELRTLACTPVSPVIPTDDKDLGGHPTFLVEGSYDEL</sequence>
<proteinExistence type="predicted"/>
<gene>
    <name evidence="2" type="ORF">BJ988_002275</name>
</gene>
<evidence type="ECO:0000256" key="1">
    <source>
        <dbReference type="SAM" id="SignalP"/>
    </source>
</evidence>
<evidence type="ECO:0000313" key="3">
    <source>
        <dbReference type="Proteomes" id="UP000564496"/>
    </source>
</evidence>
<dbReference type="EMBL" id="JACBZR010000001">
    <property type="protein sequence ID" value="NYI77627.1"/>
    <property type="molecule type" value="Genomic_DNA"/>
</dbReference>
<dbReference type="AlphaFoldDB" id="A0A7Z0DLH7"/>
<dbReference type="SUPFAM" id="SSF82171">
    <property type="entry name" value="DPP6 N-terminal domain-like"/>
    <property type="match status" value="1"/>
</dbReference>
<organism evidence="2 3">
    <name type="scientific">Nocardioides panzhihuensis</name>
    <dbReference type="NCBI Taxonomy" id="860243"/>
    <lineage>
        <taxon>Bacteria</taxon>
        <taxon>Bacillati</taxon>
        <taxon>Actinomycetota</taxon>
        <taxon>Actinomycetes</taxon>
        <taxon>Propionibacteriales</taxon>
        <taxon>Nocardioidaceae</taxon>
        <taxon>Nocardioides</taxon>
    </lineage>
</organism>
<feature type="signal peptide" evidence="1">
    <location>
        <begin position="1"/>
        <end position="25"/>
    </location>
</feature>
<feature type="chain" id="PRO_5030900779" evidence="1">
    <location>
        <begin position="26"/>
        <end position="348"/>
    </location>
</feature>